<dbReference type="AlphaFoldDB" id="A0A8K0C494"/>
<dbReference type="PANTHER" id="PTHR33198">
    <property type="entry name" value="ANK_REP_REGION DOMAIN-CONTAINING PROTEIN-RELATED"/>
    <property type="match status" value="1"/>
</dbReference>
<reference evidence="1" key="1">
    <citation type="submission" date="2019-08" db="EMBL/GenBank/DDBJ databases">
        <title>The genome of the North American firefly Photinus pyralis.</title>
        <authorList>
            <consortium name="Photinus pyralis genome working group"/>
            <person name="Fallon T.R."/>
            <person name="Sander Lower S.E."/>
            <person name="Weng J.-K."/>
        </authorList>
    </citation>
    <scope>NUCLEOTIDE SEQUENCE</scope>
    <source>
        <strain evidence="1">TRF0915ILg1</strain>
        <tissue evidence="1">Whole body</tissue>
    </source>
</reference>
<accession>A0A8K0C494</accession>
<evidence type="ECO:0000313" key="2">
    <source>
        <dbReference type="Proteomes" id="UP000801492"/>
    </source>
</evidence>
<protein>
    <submittedName>
        <fullName evidence="1">Uncharacterized protein</fullName>
    </submittedName>
</protein>
<gene>
    <name evidence="1" type="ORF">ILUMI_26515</name>
</gene>
<name>A0A8K0C494_IGNLU</name>
<dbReference type="Proteomes" id="UP000801492">
    <property type="component" value="Unassembled WGS sequence"/>
</dbReference>
<dbReference type="EMBL" id="VTPC01091103">
    <property type="protein sequence ID" value="KAF2879653.1"/>
    <property type="molecule type" value="Genomic_DNA"/>
</dbReference>
<keyword evidence="2" id="KW-1185">Reference proteome</keyword>
<comment type="caution">
    <text evidence="1">The sequence shown here is derived from an EMBL/GenBank/DDBJ whole genome shotgun (WGS) entry which is preliminary data.</text>
</comment>
<proteinExistence type="predicted"/>
<sequence>MEFNKPSILNVSDNLAENFKNFKSEIDVYFVASETGEKLNDVQVARVINLMGPETLKLYKTITKIKPKNETVAAILDQLQTHSTPKTNETMEIYNFFNRKQALNKPFHTFYTDLKRLMQSCDFQDQGDKIPKVQIVLGINSTSVQQKLLSNNFSLEKTVECRKLIEVAEHNLRTLLGKYYRRNVKFIKTDGNAVDLEISEDNKDECVPQDTRLILKKKVKYQKIVKSDDASNVVLRKSERIQRPPNRLDL</sequence>
<evidence type="ECO:0000313" key="1">
    <source>
        <dbReference type="EMBL" id="KAF2879653.1"/>
    </source>
</evidence>
<organism evidence="1 2">
    <name type="scientific">Ignelater luminosus</name>
    <name type="common">Cucubano</name>
    <name type="synonym">Pyrophorus luminosus</name>
    <dbReference type="NCBI Taxonomy" id="2038154"/>
    <lineage>
        <taxon>Eukaryota</taxon>
        <taxon>Metazoa</taxon>
        <taxon>Ecdysozoa</taxon>
        <taxon>Arthropoda</taxon>
        <taxon>Hexapoda</taxon>
        <taxon>Insecta</taxon>
        <taxon>Pterygota</taxon>
        <taxon>Neoptera</taxon>
        <taxon>Endopterygota</taxon>
        <taxon>Coleoptera</taxon>
        <taxon>Polyphaga</taxon>
        <taxon>Elateriformia</taxon>
        <taxon>Elateroidea</taxon>
        <taxon>Elateridae</taxon>
        <taxon>Agrypninae</taxon>
        <taxon>Pyrophorini</taxon>
        <taxon>Ignelater</taxon>
    </lineage>
</organism>
<dbReference type="OrthoDB" id="7323790at2759"/>